<gene>
    <name evidence="2" type="ORF">MM171A00709_0013</name>
</gene>
<proteinExistence type="predicted"/>
<reference evidence="2" key="1">
    <citation type="submission" date="2020-03" db="EMBL/GenBank/DDBJ databases">
        <title>The deep terrestrial virosphere.</title>
        <authorList>
            <person name="Holmfeldt K."/>
            <person name="Nilsson E."/>
            <person name="Simone D."/>
            <person name="Lopez-Fernandez M."/>
            <person name="Wu X."/>
            <person name="de Brujin I."/>
            <person name="Lundin D."/>
            <person name="Andersson A."/>
            <person name="Bertilsson S."/>
            <person name="Dopson M."/>
        </authorList>
    </citation>
    <scope>NUCLEOTIDE SEQUENCE</scope>
    <source>
        <strain evidence="2">MM171A00709</strain>
    </source>
</reference>
<dbReference type="AlphaFoldDB" id="A0A6M3LXK0"/>
<sequence>MLTKPTAGLQTSKERRKMNSKERVENLTAMIDNLKESEDKIRMVRQDLEAEARQILMEDLPPRT</sequence>
<evidence type="ECO:0000256" key="1">
    <source>
        <dbReference type="SAM" id="MobiDB-lite"/>
    </source>
</evidence>
<dbReference type="EMBL" id="MT143679">
    <property type="protein sequence ID" value="QJB00048.1"/>
    <property type="molecule type" value="Genomic_DNA"/>
</dbReference>
<organism evidence="2">
    <name type="scientific">viral metagenome</name>
    <dbReference type="NCBI Taxonomy" id="1070528"/>
    <lineage>
        <taxon>unclassified sequences</taxon>
        <taxon>metagenomes</taxon>
        <taxon>organismal metagenomes</taxon>
    </lineage>
</organism>
<evidence type="ECO:0000313" key="2">
    <source>
        <dbReference type="EMBL" id="QJB00048.1"/>
    </source>
</evidence>
<protein>
    <submittedName>
        <fullName evidence="2">Uncharacterized protein</fullName>
    </submittedName>
</protein>
<feature type="region of interest" description="Disordered" evidence="1">
    <location>
        <begin position="1"/>
        <end position="23"/>
    </location>
</feature>
<accession>A0A6M3LXK0</accession>
<name>A0A6M3LXK0_9ZZZZ</name>